<evidence type="ECO:0000256" key="4">
    <source>
        <dbReference type="PROSITE-ProRule" id="PRU00433"/>
    </source>
</evidence>
<comment type="caution">
    <text evidence="7">The sequence shown here is derived from an EMBL/GenBank/DDBJ whole genome shotgun (WGS) entry which is preliminary data.</text>
</comment>
<dbReference type="GO" id="GO:0009055">
    <property type="term" value="F:electron transfer activity"/>
    <property type="evidence" value="ECO:0007669"/>
    <property type="project" value="InterPro"/>
</dbReference>
<protein>
    <submittedName>
        <fullName evidence="7">Urate hydroxylase PuuD</fullName>
    </submittedName>
</protein>
<evidence type="ECO:0000313" key="8">
    <source>
        <dbReference type="Proteomes" id="UP000655420"/>
    </source>
</evidence>
<keyword evidence="5" id="KW-1133">Transmembrane helix</keyword>
<keyword evidence="5" id="KW-0472">Membrane</keyword>
<feature type="transmembrane region" description="Helical" evidence="5">
    <location>
        <begin position="85"/>
        <end position="103"/>
    </location>
</feature>
<evidence type="ECO:0000256" key="2">
    <source>
        <dbReference type="ARBA" id="ARBA00022723"/>
    </source>
</evidence>
<dbReference type="InterPro" id="IPR036909">
    <property type="entry name" value="Cyt_c-like_dom_sf"/>
</dbReference>
<evidence type="ECO:0000313" key="7">
    <source>
        <dbReference type="EMBL" id="MBK0398766.1"/>
    </source>
</evidence>
<dbReference type="AlphaFoldDB" id="A0A8J7M5T7"/>
<dbReference type="InterPro" id="IPR009056">
    <property type="entry name" value="Cyt_c-like_dom"/>
</dbReference>
<dbReference type="PROSITE" id="PS51007">
    <property type="entry name" value="CYTC"/>
    <property type="match status" value="1"/>
</dbReference>
<feature type="transmembrane region" description="Helical" evidence="5">
    <location>
        <begin position="147"/>
        <end position="169"/>
    </location>
</feature>
<dbReference type="InterPro" id="IPR010389">
    <property type="entry name" value="Urate_ox_N"/>
</dbReference>
<keyword evidence="3 4" id="KW-0408">Iron</keyword>
<sequence length="396" mass="43243">MAGLLGDWLSLLLRWAHIVAAIGWIGSSFYFMWLDASLKRRAGMDTGVKGENWTVHGGGFYHTQKYMVAPDAMPDDLHWFKWESYSTWLSGFALLAVTYYWHASSLLIDPAVADLVPWQAVLLSMISLAAGWVLYDWLCDSRLRDRPVAVFAILFAALVLMSWGFAQVFSARAAFLHVGAVIATIMSANVFLVIIPNQKIVVADLKAGRTPDPVYGQIAKLRSTHNNYLTLPVIFMMISNHYPFTYGHPYAPVIVAGVLVLGVVVRNWFNLYEGGAQGLAIRWQWPLAAALVAGLALFSAWRPDRVALAAEVGGAEALGIAQAHCVACHAARPTAEGFTEAPAGVTLETIADLRRHAAQVRLQAILSDAMPLGNPTGMTPDERARLGAWIDAGMPD</sequence>
<feature type="domain" description="Cytochrome c" evidence="6">
    <location>
        <begin position="289"/>
        <end position="394"/>
    </location>
</feature>
<dbReference type="GO" id="GO:0020037">
    <property type="term" value="F:heme binding"/>
    <property type="evidence" value="ECO:0007669"/>
    <property type="project" value="InterPro"/>
</dbReference>
<keyword evidence="2 4" id="KW-0479">Metal-binding</keyword>
<reference evidence="7" key="1">
    <citation type="submission" date="2020-12" db="EMBL/GenBank/DDBJ databases">
        <title>Bacterial taxonomy.</title>
        <authorList>
            <person name="Pan X."/>
        </authorList>
    </citation>
    <scope>NUCLEOTIDE SEQUENCE</scope>
    <source>
        <strain evidence="7">M0105</strain>
    </source>
</reference>
<dbReference type="RefSeq" id="WP_200608359.1">
    <property type="nucleotide sequence ID" value="NZ_JAEHHL010000002.1"/>
</dbReference>
<evidence type="ECO:0000256" key="1">
    <source>
        <dbReference type="ARBA" id="ARBA00022617"/>
    </source>
</evidence>
<feature type="transmembrane region" description="Helical" evidence="5">
    <location>
        <begin position="175"/>
        <end position="195"/>
    </location>
</feature>
<evidence type="ECO:0000256" key="5">
    <source>
        <dbReference type="SAM" id="Phobius"/>
    </source>
</evidence>
<dbReference type="Proteomes" id="UP000655420">
    <property type="component" value="Unassembled WGS sequence"/>
</dbReference>
<feature type="transmembrane region" description="Helical" evidence="5">
    <location>
        <begin position="250"/>
        <end position="269"/>
    </location>
</feature>
<organism evidence="7 8">
    <name type="scientific">Thermohalobaculum xanthum</name>
    <dbReference type="NCBI Taxonomy" id="2753746"/>
    <lineage>
        <taxon>Bacteria</taxon>
        <taxon>Pseudomonadati</taxon>
        <taxon>Pseudomonadota</taxon>
        <taxon>Alphaproteobacteria</taxon>
        <taxon>Rhodobacterales</taxon>
        <taxon>Paracoccaceae</taxon>
        <taxon>Thermohalobaculum</taxon>
    </lineage>
</organism>
<feature type="transmembrane region" description="Helical" evidence="5">
    <location>
        <begin position="281"/>
        <end position="301"/>
    </location>
</feature>
<feature type="transmembrane region" description="Helical" evidence="5">
    <location>
        <begin position="115"/>
        <end position="135"/>
    </location>
</feature>
<dbReference type="GO" id="GO:0046872">
    <property type="term" value="F:metal ion binding"/>
    <property type="evidence" value="ECO:0007669"/>
    <property type="project" value="UniProtKB-KW"/>
</dbReference>
<feature type="transmembrane region" description="Helical" evidence="5">
    <location>
        <begin position="12"/>
        <end position="34"/>
    </location>
</feature>
<keyword evidence="8" id="KW-1185">Reference proteome</keyword>
<gene>
    <name evidence="7" type="ORF">H0I76_06170</name>
</gene>
<dbReference type="Pfam" id="PF06181">
    <property type="entry name" value="Urate_ox_N"/>
    <property type="match status" value="1"/>
</dbReference>
<accession>A0A8J7M5T7</accession>
<keyword evidence="5" id="KW-0812">Transmembrane</keyword>
<proteinExistence type="predicted"/>
<dbReference type="EMBL" id="JAEHHL010000002">
    <property type="protein sequence ID" value="MBK0398766.1"/>
    <property type="molecule type" value="Genomic_DNA"/>
</dbReference>
<evidence type="ECO:0000259" key="6">
    <source>
        <dbReference type="PROSITE" id="PS51007"/>
    </source>
</evidence>
<dbReference type="SUPFAM" id="SSF46626">
    <property type="entry name" value="Cytochrome c"/>
    <property type="match status" value="1"/>
</dbReference>
<keyword evidence="1 4" id="KW-0349">Heme</keyword>
<evidence type="ECO:0000256" key="3">
    <source>
        <dbReference type="ARBA" id="ARBA00023004"/>
    </source>
</evidence>
<name>A0A8J7M5T7_9RHOB</name>